<feature type="region of interest" description="Disordered" evidence="1">
    <location>
        <begin position="40"/>
        <end position="61"/>
    </location>
</feature>
<gene>
    <name evidence="3" type="ORF">GCM10023156_54990</name>
</gene>
<dbReference type="EMBL" id="BAABGA010000082">
    <property type="protein sequence ID" value="GAA4466329.1"/>
    <property type="molecule type" value="Genomic_DNA"/>
</dbReference>
<keyword evidence="2" id="KW-0812">Transmembrane</keyword>
<keyword evidence="4" id="KW-1185">Reference proteome</keyword>
<evidence type="ECO:0000256" key="1">
    <source>
        <dbReference type="SAM" id="MobiDB-lite"/>
    </source>
</evidence>
<proteinExistence type="predicted"/>
<protein>
    <submittedName>
        <fullName evidence="3">Uncharacterized protein</fullName>
    </submittedName>
</protein>
<evidence type="ECO:0000256" key="2">
    <source>
        <dbReference type="SAM" id="Phobius"/>
    </source>
</evidence>
<keyword evidence="2" id="KW-1133">Transmembrane helix</keyword>
<dbReference type="Proteomes" id="UP001500840">
    <property type="component" value="Unassembled WGS sequence"/>
</dbReference>
<organism evidence="3 4">
    <name type="scientific">Novipirellula rosea</name>
    <dbReference type="NCBI Taxonomy" id="1031540"/>
    <lineage>
        <taxon>Bacteria</taxon>
        <taxon>Pseudomonadati</taxon>
        <taxon>Planctomycetota</taxon>
        <taxon>Planctomycetia</taxon>
        <taxon>Pirellulales</taxon>
        <taxon>Pirellulaceae</taxon>
        <taxon>Novipirellula</taxon>
    </lineage>
</organism>
<feature type="transmembrane region" description="Helical" evidence="2">
    <location>
        <begin position="12"/>
        <end position="33"/>
    </location>
</feature>
<sequence length="61" mass="5926">MGMVVVVKYVRYAAGALFAIAAASAVSAGLIYLGGLVAKGRSPGTEAAPGDTGTASPTKRG</sequence>
<reference evidence="4" key="1">
    <citation type="journal article" date="2019" name="Int. J. Syst. Evol. Microbiol.">
        <title>The Global Catalogue of Microorganisms (GCM) 10K type strain sequencing project: providing services to taxonomists for standard genome sequencing and annotation.</title>
        <authorList>
            <consortium name="The Broad Institute Genomics Platform"/>
            <consortium name="The Broad Institute Genome Sequencing Center for Infectious Disease"/>
            <person name="Wu L."/>
            <person name="Ma J."/>
        </authorList>
    </citation>
    <scope>NUCLEOTIDE SEQUENCE [LARGE SCALE GENOMIC DNA]</scope>
    <source>
        <strain evidence="4">JCM 17759</strain>
    </source>
</reference>
<name>A0ABP8NI84_9BACT</name>
<comment type="caution">
    <text evidence="3">The sequence shown here is derived from an EMBL/GenBank/DDBJ whole genome shotgun (WGS) entry which is preliminary data.</text>
</comment>
<evidence type="ECO:0000313" key="4">
    <source>
        <dbReference type="Proteomes" id="UP001500840"/>
    </source>
</evidence>
<keyword evidence="2" id="KW-0472">Membrane</keyword>
<evidence type="ECO:0000313" key="3">
    <source>
        <dbReference type="EMBL" id="GAA4466329.1"/>
    </source>
</evidence>
<accession>A0ABP8NI84</accession>